<feature type="region of interest" description="Disordered" evidence="2">
    <location>
        <begin position="2446"/>
        <end position="2468"/>
    </location>
</feature>
<feature type="region of interest" description="Disordered" evidence="2">
    <location>
        <begin position="305"/>
        <end position="337"/>
    </location>
</feature>
<evidence type="ECO:0000259" key="3">
    <source>
        <dbReference type="PROSITE" id="PS51043"/>
    </source>
</evidence>
<organism evidence="4 5">
    <name type="scientific">Parnassius apollo</name>
    <name type="common">Apollo butterfly</name>
    <name type="synonym">Papilio apollo</name>
    <dbReference type="NCBI Taxonomy" id="110799"/>
    <lineage>
        <taxon>Eukaryota</taxon>
        <taxon>Metazoa</taxon>
        <taxon>Ecdysozoa</taxon>
        <taxon>Arthropoda</taxon>
        <taxon>Hexapoda</taxon>
        <taxon>Insecta</taxon>
        <taxon>Pterygota</taxon>
        <taxon>Neoptera</taxon>
        <taxon>Endopterygota</taxon>
        <taxon>Lepidoptera</taxon>
        <taxon>Glossata</taxon>
        <taxon>Ditrysia</taxon>
        <taxon>Papilionoidea</taxon>
        <taxon>Papilionidae</taxon>
        <taxon>Parnassiinae</taxon>
        <taxon>Parnassini</taxon>
        <taxon>Parnassius</taxon>
        <taxon>Parnassius</taxon>
    </lineage>
</organism>
<dbReference type="InterPro" id="IPR058055">
    <property type="entry name" value="PA-PLA1"/>
</dbReference>
<evidence type="ECO:0000256" key="1">
    <source>
        <dbReference type="ARBA" id="ARBA00038464"/>
    </source>
</evidence>
<dbReference type="OrthoDB" id="69269at2759"/>
<evidence type="ECO:0000256" key="2">
    <source>
        <dbReference type="SAM" id="MobiDB-lite"/>
    </source>
</evidence>
<dbReference type="Proteomes" id="UP000691718">
    <property type="component" value="Unassembled WGS sequence"/>
</dbReference>
<feature type="domain" description="DDHD" evidence="3">
    <location>
        <begin position="2226"/>
        <end position="2427"/>
    </location>
</feature>
<dbReference type="EMBL" id="CAJQZP010000945">
    <property type="protein sequence ID" value="CAG4999988.1"/>
    <property type="molecule type" value="Genomic_DNA"/>
</dbReference>
<gene>
    <name evidence="4" type="ORF">PAPOLLO_LOCUS13625</name>
</gene>
<dbReference type="PROSITE" id="PS51043">
    <property type="entry name" value="DDHD"/>
    <property type="match status" value="1"/>
</dbReference>
<comment type="caution">
    <text evidence="4">The sequence shown here is derived from an EMBL/GenBank/DDBJ whole genome shotgun (WGS) entry which is preliminary data.</text>
</comment>
<proteinExistence type="inferred from homology"/>
<accession>A0A8S3X656</accession>
<comment type="similarity">
    <text evidence="1">Belongs to the PA-PLA1 family.</text>
</comment>
<dbReference type="GO" id="GO:0004620">
    <property type="term" value="F:phospholipase activity"/>
    <property type="evidence" value="ECO:0007669"/>
    <property type="project" value="TreeGrafter"/>
</dbReference>
<dbReference type="InterPro" id="IPR057825">
    <property type="entry name" value="WWE_SEC23-DDH2"/>
</dbReference>
<feature type="compositionally biased region" description="Basic and acidic residues" evidence="2">
    <location>
        <begin position="318"/>
        <end position="328"/>
    </location>
</feature>
<evidence type="ECO:0000313" key="4">
    <source>
        <dbReference type="EMBL" id="CAG4999988.1"/>
    </source>
</evidence>
<sequence>MTLLLVYPIGTSYISYTSNEQIGTQARTLMHPEQNISLLSSGDTNPNLNHAKHFSNINLNPLDSKINADNNVILEPRNPTMSKPSVKTEDDFDVNEYFARLQGTRYVSAPLNIAIKEEQKTNLGTEEENLEEINLNEPDKTVVDDFQQSITADIAQNFSQLPTVLPQVASAVFSSFSNMLSIKSWEQTPEFGKPQPDYQDAVKQLEDIGVPLMSVPNLDKEMAPPPKEPPIIGTASNYRITTRKKMYAQIPGLTSGDTIQNVPINNSPMNPTNTFPYFNPNNNTSSATEKRREIDFPASTIPATYDSSIFEGPPSCLDKADQQTDRSDVATGTAPDINLANSTHENIAQENQSQPFSSTNIQTKSVITVEKKNQTEPCAPSNYVFIPPTQQTLLETASNVSVIPPPPMFSNLSKKEGQSNVRSVLPPSIARRIAASNPVIKPQTASSTVTPLHNIFIPSSDISTQSQLEQNDPSSTKFVTTLMSNPLTGTEEPVNKLIFDGTPTVFSQSGNTFPTIGPPVFKPSDFSTPSVRQITQLTTKDNKDFEETEISHACRTSDLLVAPLSQLNLVPPVSNTDRELTSNIPYFEETTSKVLSTNISQRQLPSKKTIPPPPVFFNPNTVSTFDSQTEAHKYETNKNEAISIGSTHFVPDTVTSAPTKNLPEPPKISSSHNFRMTKKKPQYYSGPIEGFGSITNNVNVKPTIDAVQTNVFQGSLYTPELPLESTSSELSSTLSDTRHSATPFDLTNPTNNLSSYPKYDVNQSQELTYLQPECNTAFDLSRQTSEYYDQPPQESKGFGIIGSLKSKLSSIDINKIQNTVTTFFDPAYNYTKMEAISNHENIPYDSVTTNKSTHQDQYAVTPDNNLEILVPNLEPEPQTYTGYNYQMIDSNNINTTSSNVPYNTFQYSYFDNQTNNPYVPSTYSNENANKNDPAQANLSSSSWNTEFTIGLTNTQDSMKGVGDENIIESGSEAKEQESQIVTSSFPETNIYKSSLSPVLTSNYLHNTLQNSVADSLTSESKTCIDTKTHQNEFLQRQPSKAEERANNSLLFETSTPCEIVEQRNATITDSLINANFFTHTKSTTTRDEKLNNVDSQVSKGECCKYFEPSTDLFCDSLFSQPTTDESNSVTDITSHSKNVASLETSKNQEPYVFNQNAADFFDSPFSIEKNLALDGEKKSENDLNICETCREVNKPEEKELENLTDQLIENITAPIQLSNPVEVPLTQNNISDVSGTDFEPDQCAEISHITEETIESIHVHATSELLGDVDNTTIIKNYGWCTNDTTLTSSDALLEHDYTLPPVENTIGLFQNKSLCLDSIPTNASDEIKAVYQHSFEDTMTVLPRQISIPTAPPAEDDTKSDESGLDVHSIEQDAKKDFPIFEEYVIEPSETDDDKIVFRERERSSDEPIQDIDTFTYRVERYKKMEETNTDHNDDIIFDTHKSSKTYDLPTSTSPSITIASYFDTGNYAVENYYRNSLTSPSSLNNYCSTAQSSLMRVPPGFEDEFQRKLSLVSNEGLLTSDREEKVKYIHDTVSQSNLFTTLTRNELSLGTNISSEQTEKESATIVGETHLSNKLINVSEEILSPTTAKSDLKLPDFASAFSVKNNDGDSQETLSVFSNVEPENTAETAVQFQIASALSLSDSANFFSTTSASGVTESSDVYDFSRLSSYFSTQTQADPSKSFFELSQSQNHYRQSVSSTSQRAIENISKYANLDSLNAVSTQSKQNNVNDIRNIPNEAYIANVDLMKDLTSTTNIDFIPKEQTIRSVNFFTVEYDNNPLKIAFNNESKLVASRQVDNIINNNNESNELTETSTDADPITIIEVCSHCCNKESSIIREIKGDNLDGIGSSNYKFRKLMDKNNSETNKDIDVMENKKEVARGRSATVNFDSYSMNEDKEDSVAIMTENRSVGEYSPVKHHWFYCVDYEGKSVWKGFSAVDSTALENAFVTPDLNENTLVPTDGGRFDVNVVGRLRMPVYWSEKPTDVLRCSWFYKGTTDARYVPYSESVAEKLEEEYKHGITTGEWHRRLTLPNGELVVMHGPAVMVHFLQSGASDAFSSSSQSTMRPRVVRRGCVESEMEESEPSKVDHLLLLCHGVGSACDMKFRPVEEVVDDFRATSLQLLQSHYKNSYENGVVGKVEVLPISWHSTLHSGERGVDKRLAQITLDSIPRLRNFTNDTVLDVLFYTSPVFCQTIIDTEQEQAQKQFVSGTAGTGQPTVKYPRLQFNPDALYALGSPIAIFECIRGVELLGPEFCLPTCKRFFNIFHPYDPIAYRIEPLINPELRDVKPLQIPHHKGRKRMHLELKDTMARVGADIKQKLLESIKNTWSVMWKTQPPPTDQQLEKVVEEEMEKEQLTDEPKEEPGHDNEVTAEMLGKLNDGRRIDYVLQEAPIEMINEYLFAMSSHACYWESEDTMLLMLREIYEACGVQADGCVPMNTMTVQRTRPLNPEDSNVADYPSTSRGGL</sequence>
<name>A0A8S3X656_PARAO</name>
<dbReference type="GO" id="GO:0030134">
    <property type="term" value="C:COPII-coated ER to Golgi transport vesicle"/>
    <property type="evidence" value="ECO:0007669"/>
    <property type="project" value="TreeGrafter"/>
</dbReference>
<dbReference type="PANTHER" id="PTHR23509:SF10">
    <property type="entry name" value="LD21067P"/>
    <property type="match status" value="1"/>
</dbReference>
<keyword evidence="5" id="KW-1185">Reference proteome</keyword>
<dbReference type="GO" id="GO:0046872">
    <property type="term" value="F:metal ion binding"/>
    <property type="evidence" value="ECO:0007669"/>
    <property type="project" value="InterPro"/>
</dbReference>
<dbReference type="Pfam" id="PF02862">
    <property type="entry name" value="DDHD"/>
    <property type="match status" value="1"/>
</dbReference>
<dbReference type="PANTHER" id="PTHR23509">
    <property type="entry name" value="PA-PL1 PHOSPHOLIPASE FAMILY"/>
    <property type="match status" value="1"/>
</dbReference>
<dbReference type="SMART" id="SM01127">
    <property type="entry name" value="DDHD"/>
    <property type="match status" value="1"/>
</dbReference>
<feature type="region of interest" description="Disordered" evidence="2">
    <location>
        <begin position="921"/>
        <end position="941"/>
    </location>
</feature>
<reference evidence="4" key="1">
    <citation type="submission" date="2021-04" db="EMBL/GenBank/DDBJ databases">
        <authorList>
            <person name="Tunstrom K."/>
        </authorList>
    </citation>
    <scope>NUCLEOTIDE SEQUENCE</scope>
</reference>
<dbReference type="Pfam" id="PF23464">
    <property type="entry name" value="WWE_3"/>
    <property type="match status" value="1"/>
</dbReference>
<evidence type="ECO:0000313" key="5">
    <source>
        <dbReference type="Proteomes" id="UP000691718"/>
    </source>
</evidence>
<dbReference type="InterPro" id="IPR004177">
    <property type="entry name" value="DDHD_dom"/>
</dbReference>
<protein>
    <submittedName>
        <fullName evidence="4">(apollo) hypothetical protein</fullName>
    </submittedName>
</protein>